<dbReference type="SUPFAM" id="SSF46785">
    <property type="entry name" value="Winged helix' DNA-binding domain"/>
    <property type="match status" value="1"/>
</dbReference>
<reference evidence="6 7" key="1">
    <citation type="submission" date="2016-06" db="EMBL/GenBank/DDBJ databases">
        <authorList>
            <person name="Kjaerup R.B."/>
            <person name="Dalgaard T.S."/>
            <person name="Juul-Madsen H.R."/>
        </authorList>
    </citation>
    <scope>NUCLEOTIDE SEQUENCE [LARGE SCALE GENOMIC DNA]</scope>
    <source>
        <strain evidence="6 7">DSM 44871</strain>
    </source>
</reference>
<dbReference type="SUPFAM" id="SSF48008">
    <property type="entry name" value="GntR ligand-binding domain-like"/>
    <property type="match status" value="1"/>
</dbReference>
<evidence type="ECO:0000313" key="8">
    <source>
        <dbReference type="Proteomes" id="UP000249334"/>
    </source>
</evidence>
<keyword evidence="3" id="KW-0804">Transcription</keyword>
<dbReference type="GO" id="GO:0003677">
    <property type="term" value="F:DNA binding"/>
    <property type="evidence" value="ECO:0007669"/>
    <property type="project" value="UniProtKB-KW"/>
</dbReference>
<dbReference type="InterPro" id="IPR036390">
    <property type="entry name" value="WH_DNA-bd_sf"/>
</dbReference>
<proteinExistence type="predicted"/>
<dbReference type="InterPro" id="IPR036388">
    <property type="entry name" value="WH-like_DNA-bd_sf"/>
</dbReference>
<reference evidence="5 8" key="2">
    <citation type="submission" date="2018-03" db="EMBL/GenBank/DDBJ databases">
        <title>Genomic framework for the identification of Micromonospora saelicesensis and Micromonospora noduli.</title>
        <authorList>
            <person name="Riesco R."/>
            <person name="Trujillo M.E."/>
        </authorList>
    </citation>
    <scope>NUCLEOTIDE SEQUENCE [LARGE SCALE GENOMIC DNA]</scope>
    <source>
        <strain evidence="5 8">GAR05</strain>
    </source>
</reference>
<dbReference type="STRING" id="285676.GA0070561_2771"/>
<dbReference type="PANTHER" id="PTHR43537">
    <property type="entry name" value="TRANSCRIPTIONAL REGULATOR, GNTR FAMILY"/>
    <property type="match status" value="1"/>
</dbReference>
<evidence type="ECO:0000256" key="3">
    <source>
        <dbReference type="ARBA" id="ARBA00023163"/>
    </source>
</evidence>
<dbReference type="SMART" id="SM00345">
    <property type="entry name" value="HTH_GNTR"/>
    <property type="match status" value="1"/>
</dbReference>
<organism evidence="6 7">
    <name type="scientific">Micromonospora saelicesensis</name>
    <dbReference type="NCBI Taxonomy" id="285676"/>
    <lineage>
        <taxon>Bacteria</taxon>
        <taxon>Bacillati</taxon>
        <taxon>Actinomycetota</taxon>
        <taxon>Actinomycetes</taxon>
        <taxon>Micromonosporales</taxon>
        <taxon>Micromonosporaceae</taxon>
        <taxon>Micromonospora</taxon>
    </lineage>
</organism>
<name>A0A1C4WJT1_9ACTN</name>
<sequence length="239" mass="26033">MAQQEPREGRLRPARRLTLTEDVYESIKTLVMDHILPPGERVNIDALARELDVSPTPVREALARLEADGLVRKRPLSGYTTTPLLSRAEFDDLFDVRQLLEGATAGRAATHASAEARQRISAEAAASIDVEAGDGYRRHAAFTALDAKFHDLIAEVSGSPLLRDTITRLHSHLHLHRLYFPVAGAPDTNTEHQRIAAAIVAGDAAAATEAMRAHLSAARERHLPAFDQLPTPGTPRDSA</sequence>
<keyword evidence="8" id="KW-1185">Reference proteome</keyword>
<dbReference type="EMBL" id="PXXW01000040">
    <property type="protein sequence ID" value="RAN94441.1"/>
    <property type="molecule type" value="Genomic_DNA"/>
</dbReference>
<dbReference type="SMART" id="SM00895">
    <property type="entry name" value="FCD"/>
    <property type="match status" value="1"/>
</dbReference>
<dbReference type="InterPro" id="IPR000524">
    <property type="entry name" value="Tscrpt_reg_HTH_GntR"/>
</dbReference>
<dbReference type="EMBL" id="FMCR01000002">
    <property type="protein sequence ID" value="SCE96424.1"/>
    <property type="molecule type" value="Genomic_DNA"/>
</dbReference>
<dbReference type="Pfam" id="PF00392">
    <property type="entry name" value="GntR"/>
    <property type="match status" value="1"/>
</dbReference>
<accession>A0A1C4WJT1</accession>
<dbReference type="InterPro" id="IPR011711">
    <property type="entry name" value="GntR_C"/>
</dbReference>
<dbReference type="Gene3D" id="1.20.120.530">
    <property type="entry name" value="GntR ligand-binding domain-like"/>
    <property type="match status" value="1"/>
</dbReference>
<keyword evidence="1" id="KW-0805">Transcription regulation</keyword>
<evidence type="ECO:0000259" key="4">
    <source>
        <dbReference type="PROSITE" id="PS50949"/>
    </source>
</evidence>
<dbReference type="PANTHER" id="PTHR43537:SF5">
    <property type="entry name" value="UXU OPERON TRANSCRIPTIONAL REGULATOR"/>
    <property type="match status" value="1"/>
</dbReference>
<dbReference type="GO" id="GO:0003700">
    <property type="term" value="F:DNA-binding transcription factor activity"/>
    <property type="evidence" value="ECO:0007669"/>
    <property type="project" value="InterPro"/>
</dbReference>
<protein>
    <submittedName>
        <fullName evidence="6">DNA-binding transcriptional regulator, GntR family</fullName>
    </submittedName>
    <submittedName>
        <fullName evidence="5">HTH-type transcriptional regulat or in the TAR-I ttuE-ttuC' intergenic region</fullName>
    </submittedName>
</protein>
<dbReference type="InterPro" id="IPR008920">
    <property type="entry name" value="TF_FadR/GntR_C"/>
</dbReference>
<evidence type="ECO:0000313" key="5">
    <source>
        <dbReference type="EMBL" id="RAN94441.1"/>
    </source>
</evidence>
<dbReference type="Proteomes" id="UP000249334">
    <property type="component" value="Unassembled WGS sequence"/>
</dbReference>
<dbReference type="CDD" id="cd07377">
    <property type="entry name" value="WHTH_GntR"/>
    <property type="match status" value="1"/>
</dbReference>
<keyword evidence="2 6" id="KW-0238">DNA-binding</keyword>
<dbReference type="Gene3D" id="1.10.10.10">
    <property type="entry name" value="Winged helix-like DNA-binding domain superfamily/Winged helix DNA-binding domain"/>
    <property type="match status" value="1"/>
</dbReference>
<dbReference type="Pfam" id="PF07729">
    <property type="entry name" value="FCD"/>
    <property type="match status" value="1"/>
</dbReference>
<dbReference type="AlphaFoldDB" id="A0A1C4WJT1"/>
<evidence type="ECO:0000256" key="2">
    <source>
        <dbReference type="ARBA" id="ARBA00023125"/>
    </source>
</evidence>
<dbReference type="PROSITE" id="PS50949">
    <property type="entry name" value="HTH_GNTR"/>
    <property type="match status" value="1"/>
</dbReference>
<dbReference type="RefSeq" id="WP_091399680.1">
    <property type="nucleotide sequence ID" value="NZ_FMCR01000002.1"/>
</dbReference>
<feature type="domain" description="HTH gntR-type" evidence="4">
    <location>
        <begin position="17"/>
        <end position="84"/>
    </location>
</feature>
<dbReference type="Proteomes" id="UP000198864">
    <property type="component" value="Unassembled WGS sequence"/>
</dbReference>
<evidence type="ECO:0000313" key="7">
    <source>
        <dbReference type="Proteomes" id="UP000198864"/>
    </source>
</evidence>
<evidence type="ECO:0000256" key="1">
    <source>
        <dbReference type="ARBA" id="ARBA00023015"/>
    </source>
</evidence>
<evidence type="ECO:0000313" key="6">
    <source>
        <dbReference type="EMBL" id="SCE96424.1"/>
    </source>
</evidence>
<gene>
    <name evidence="6" type="ORF">GA0070561_2771</name>
    <name evidence="5" type="ORF">GAR05_04963</name>
</gene>